<evidence type="ECO:0000313" key="5">
    <source>
        <dbReference type="Proteomes" id="UP000001683"/>
    </source>
</evidence>
<evidence type="ECO:0000256" key="2">
    <source>
        <dbReference type="ARBA" id="ARBA00022801"/>
    </source>
</evidence>
<dbReference type="AlphaFoldDB" id="B2A6P1"/>
<dbReference type="GO" id="GO:0016539">
    <property type="term" value="P:intein-mediated protein splicing"/>
    <property type="evidence" value="ECO:0007669"/>
    <property type="project" value="InterPro"/>
</dbReference>
<dbReference type="InParanoid" id="B2A6P1"/>
<dbReference type="Gene3D" id="1.10.3210.10">
    <property type="entry name" value="Hypothetical protein af1432"/>
    <property type="match status" value="1"/>
</dbReference>
<protein>
    <submittedName>
        <fullName evidence="4">Metal dependent phosphohydrolase</fullName>
    </submittedName>
</protein>
<dbReference type="Proteomes" id="UP000001683">
    <property type="component" value="Chromosome"/>
</dbReference>
<keyword evidence="2 4" id="KW-0378">Hydrolase</keyword>
<dbReference type="SUPFAM" id="SSF109604">
    <property type="entry name" value="HD-domain/PDEase-like"/>
    <property type="match status" value="1"/>
</dbReference>
<dbReference type="GO" id="GO:0046872">
    <property type="term" value="F:metal ion binding"/>
    <property type="evidence" value="ECO:0007669"/>
    <property type="project" value="UniProtKB-KW"/>
</dbReference>
<gene>
    <name evidence="4" type="ordered locus">Nther_0579</name>
</gene>
<dbReference type="InterPro" id="IPR039356">
    <property type="entry name" value="YfbR/HDDC2"/>
</dbReference>
<proteinExistence type="predicted"/>
<dbReference type="Pfam" id="PF13023">
    <property type="entry name" value="HD_3"/>
    <property type="match status" value="1"/>
</dbReference>
<dbReference type="KEGG" id="nth:Nther_0579"/>
<dbReference type="GO" id="GO:0002953">
    <property type="term" value="F:5'-deoxynucleotidase activity"/>
    <property type="evidence" value="ECO:0007669"/>
    <property type="project" value="InterPro"/>
</dbReference>
<dbReference type="PANTHER" id="PTHR11845:SF13">
    <property type="entry name" value="5'-DEOXYNUCLEOTIDASE HDDC2"/>
    <property type="match status" value="1"/>
</dbReference>
<organism evidence="4 5">
    <name type="scientific">Natranaerobius thermophilus (strain ATCC BAA-1301 / DSM 18059 / JW/NM-WN-LF)</name>
    <dbReference type="NCBI Taxonomy" id="457570"/>
    <lineage>
        <taxon>Bacteria</taxon>
        <taxon>Bacillati</taxon>
        <taxon>Bacillota</taxon>
        <taxon>Clostridia</taxon>
        <taxon>Natranaerobiales</taxon>
        <taxon>Natranaerobiaceae</taxon>
        <taxon>Natranaerobius</taxon>
    </lineage>
</organism>
<dbReference type="PANTHER" id="PTHR11845">
    <property type="entry name" value="5'-DEOXYNUCLEOTIDASE HDDC2"/>
    <property type="match status" value="1"/>
</dbReference>
<dbReference type="eggNOG" id="COG1896">
    <property type="taxonomic scope" value="Bacteria"/>
</dbReference>
<dbReference type="HOGENOM" id="CLU_039453_5_1_9"/>
<evidence type="ECO:0000256" key="1">
    <source>
        <dbReference type="ARBA" id="ARBA00022723"/>
    </source>
</evidence>
<keyword evidence="1" id="KW-0479">Metal-binding</keyword>
<accession>B2A6P1</accession>
<feature type="domain" description="HD" evidence="3">
    <location>
        <begin position="35"/>
        <end position="197"/>
    </location>
</feature>
<dbReference type="InterPro" id="IPR006674">
    <property type="entry name" value="HD_domain"/>
</dbReference>
<evidence type="ECO:0000259" key="3">
    <source>
        <dbReference type="Pfam" id="PF13023"/>
    </source>
</evidence>
<reference evidence="4 5" key="2">
    <citation type="journal article" date="2011" name="J. Bacteriol.">
        <title>Complete genome sequence of the anaerobic, halophilic alkalithermophile Natranaerobius thermophilus JW/NM-WN-LF.</title>
        <authorList>
            <person name="Zhao B."/>
            <person name="Mesbah N.M."/>
            <person name="Dalin E."/>
            <person name="Goodwin L."/>
            <person name="Nolan M."/>
            <person name="Pitluck S."/>
            <person name="Chertkov O."/>
            <person name="Brettin T.S."/>
            <person name="Han J."/>
            <person name="Larimer F.W."/>
            <person name="Land M.L."/>
            <person name="Hauser L."/>
            <person name="Kyrpides N."/>
            <person name="Wiegel J."/>
        </authorList>
    </citation>
    <scope>NUCLEOTIDE SEQUENCE [LARGE SCALE GENOMIC DNA]</scope>
    <source>
        <strain evidence="5">ATCC BAA-1301 / DSM 18059 / JW/NM-WN-LF</strain>
    </source>
</reference>
<dbReference type="InterPro" id="IPR006141">
    <property type="entry name" value="Intein_N"/>
</dbReference>
<reference evidence="4 5" key="1">
    <citation type="submission" date="2008-04" db="EMBL/GenBank/DDBJ databases">
        <title>Complete sequence of chromosome of Natranaerobius thermophilus JW/NM-WN-LF.</title>
        <authorList>
            <consortium name="US DOE Joint Genome Institute"/>
            <person name="Copeland A."/>
            <person name="Lucas S."/>
            <person name="Lapidus A."/>
            <person name="Glavina del Rio T."/>
            <person name="Dalin E."/>
            <person name="Tice H."/>
            <person name="Bruce D."/>
            <person name="Goodwin L."/>
            <person name="Pitluck S."/>
            <person name="Chertkov O."/>
            <person name="Brettin T."/>
            <person name="Detter J.C."/>
            <person name="Han C."/>
            <person name="Kuske C.R."/>
            <person name="Schmutz J."/>
            <person name="Larimer F."/>
            <person name="Land M."/>
            <person name="Hauser L."/>
            <person name="Kyrpides N."/>
            <person name="Lykidis A."/>
            <person name="Mesbah N.M."/>
            <person name="Wiegel J."/>
        </authorList>
    </citation>
    <scope>NUCLEOTIDE SEQUENCE [LARGE SCALE GENOMIC DNA]</scope>
    <source>
        <strain evidence="5">ATCC BAA-1301 / DSM 18059 / JW/NM-WN-LF</strain>
    </source>
</reference>
<dbReference type="PROSITE" id="PS50817">
    <property type="entry name" value="INTEIN_N_TER"/>
    <property type="match status" value="1"/>
</dbReference>
<keyword evidence="5" id="KW-1185">Reference proteome</keyword>
<dbReference type="GO" id="GO:0005737">
    <property type="term" value="C:cytoplasm"/>
    <property type="evidence" value="ECO:0007669"/>
    <property type="project" value="TreeGrafter"/>
</dbReference>
<sequence length="214" mass="25152">MKCFNSRSKIMLGKGGNIMSSQQRFKQQLNFLAEIDSLKEIYRKTKLNTGDRFENDAEHSWELAMMAVVLQEYAEEELDLSRVIKMLLIHDLVEIDAGDTFVYDEEAVQDQEEREQAAAERIFGLLPSDQEQELRTLWYEFEEEQTAEARFALALDRMQPIIHNFYNQGGTWQEFSINREQVEEKNKKIDFGSSQLWKFTQEILDTAQKQGYLD</sequence>
<name>B2A6P1_NATTJ</name>
<dbReference type="EMBL" id="CP001034">
    <property type="protein sequence ID" value="ACB84174.1"/>
    <property type="molecule type" value="Genomic_DNA"/>
</dbReference>
<dbReference type="STRING" id="457570.Nther_0579"/>
<evidence type="ECO:0000313" key="4">
    <source>
        <dbReference type="EMBL" id="ACB84174.1"/>
    </source>
</evidence>